<dbReference type="AlphaFoldDB" id="C4L2U5"/>
<organism evidence="1 2">
    <name type="scientific">Exiguobacterium sp. (strain ATCC BAA-1283 / AT1b)</name>
    <dbReference type="NCBI Taxonomy" id="360911"/>
    <lineage>
        <taxon>Bacteria</taxon>
        <taxon>Bacillati</taxon>
        <taxon>Bacillota</taxon>
        <taxon>Bacilli</taxon>
        <taxon>Bacillales</taxon>
        <taxon>Bacillales Family XII. Incertae Sedis</taxon>
        <taxon>Exiguobacterium</taxon>
    </lineage>
</organism>
<name>C4L2U5_EXISA</name>
<dbReference type="STRING" id="360911.EAT1b_0421"/>
<accession>C4L2U5</accession>
<dbReference type="Proteomes" id="UP000000716">
    <property type="component" value="Chromosome"/>
</dbReference>
<keyword evidence="2" id="KW-1185">Reference proteome</keyword>
<reference evidence="1 2" key="1">
    <citation type="journal article" date="2011" name="J. Bacteriol.">
        <title>Complete genome sequence of the Thermophilic Bacterium Exiguobacterium sp. AT1b.</title>
        <authorList>
            <person name="Vishnivetskaya T.A."/>
            <person name="Lucas S."/>
            <person name="Copeland A."/>
            <person name="Lapidus A."/>
            <person name="Glavina Del Rio T."/>
            <person name="Dalin E."/>
            <person name="Tice H."/>
            <person name="Bruce D.C."/>
            <person name="Goodwin L.A."/>
            <person name="Pitluck S."/>
            <person name="Saunders E."/>
            <person name="Brettin T."/>
            <person name="Detter C."/>
            <person name="Han C."/>
            <person name="Larimer F."/>
            <person name="Land M.L."/>
            <person name="Hauser L.J."/>
            <person name="Kyrpides N.C."/>
            <person name="Ovchinnikova G."/>
            <person name="Kathariou S."/>
            <person name="Ramaley R.F."/>
            <person name="Rodrigues D.F."/>
            <person name="Hendrix C."/>
            <person name="Richardson P."/>
            <person name="Tiedje J.M."/>
        </authorList>
    </citation>
    <scope>NUCLEOTIDE SEQUENCE [LARGE SCALE GENOMIC DNA]</scope>
    <source>
        <strain evidence="2">ATCC BAA-1283 / AT1b</strain>
    </source>
</reference>
<evidence type="ECO:0000313" key="1">
    <source>
        <dbReference type="EMBL" id="ACQ69353.1"/>
    </source>
</evidence>
<sequence>MYFFQYTTLFSSIYFIRYKKGESGLNFDETNVEHLHVQSFQTMDLFTLKHGYLSRLPAGSYRVTDYCELDVMVTSSQLGRLRYIDLTLPLGVYIGEKLFLLYDPYRREIYSTQTRINLDKRRISTVDFLSAYSREFHDPDSFSLKKENLFNLPSDSNWREFGLPKVKSAAAFLSQLLYILDVTSFQTILKSNRFLSHFTEWADQTKCEYSIEHHGRRIWSNDYMVTCNLSNVSESDLLQLVTMIETREELEEFRFLIETEACILSLFILGDVRRGYGVGVFQYESDEKEE</sequence>
<dbReference type="HOGENOM" id="CLU_958924_0_0_9"/>
<protein>
    <submittedName>
        <fullName evidence="1">Uncharacterized protein</fullName>
    </submittedName>
</protein>
<evidence type="ECO:0000313" key="2">
    <source>
        <dbReference type="Proteomes" id="UP000000716"/>
    </source>
</evidence>
<dbReference type="KEGG" id="eat:EAT1b_0421"/>
<proteinExistence type="predicted"/>
<dbReference type="EMBL" id="CP001615">
    <property type="protein sequence ID" value="ACQ69353.1"/>
    <property type="molecule type" value="Genomic_DNA"/>
</dbReference>
<gene>
    <name evidence="1" type="ordered locus">EAT1b_0421</name>
</gene>